<dbReference type="NCBIfam" id="TIGR00043">
    <property type="entry name" value="rRNA maturation RNase YbeY"/>
    <property type="match status" value="1"/>
</dbReference>
<comment type="similarity">
    <text evidence="2">Belongs to the endoribonuclease YbeY family.</text>
</comment>
<evidence type="ECO:0000256" key="6">
    <source>
        <dbReference type="ARBA" id="ARBA00022801"/>
    </source>
</evidence>
<dbReference type="Gene3D" id="3.40.390.30">
    <property type="entry name" value="Metalloproteases ('zincins'), catalytic domain"/>
    <property type="match status" value="1"/>
</dbReference>
<keyword evidence="7" id="KW-0862">Zinc</keyword>
<evidence type="ECO:0000256" key="7">
    <source>
        <dbReference type="ARBA" id="ARBA00022833"/>
    </source>
</evidence>
<gene>
    <name evidence="9" type="ORF">WJX75_009354</name>
</gene>
<dbReference type="EMBL" id="JALJOT010000009">
    <property type="protein sequence ID" value="KAK9907757.1"/>
    <property type="molecule type" value="Genomic_DNA"/>
</dbReference>
<dbReference type="SUPFAM" id="SSF55486">
    <property type="entry name" value="Metalloproteases ('zincins'), catalytic domain"/>
    <property type="match status" value="1"/>
</dbReference>
<dbReference type="InterPro" id="IPR023214">
    <property type="entry name" value="HAD_sf"/>
</dbReference>
<keyword evidence="10" id="KW-1185">Reference proteome</keyword>
<feature type="compositionally biased region" description="Polar residues" evidence="8">
    <location>
        <begin position="190"/>
        <end position="214"/>
    </location>
</feature>
<dbReference type="PANTHER" id="PTHR46986">
    <property type="entry name" value="ENDORIBONUCLEASE YBEY, CHLOROPLASTIC"/>
    <property type="match status" value="1"/>
</dbReference>
<dbReference type="SUPFAM" id="SSF56784">
    <property type="entry name" value="HAD-like"/>
    <property type="match status" value="1"/>
</dbReference>
<dbReference type="InterPro" id="IPR023091">
    <property type="entry name" value="MetalPrtase_cat_dom_sf_prd"/>
</dbReference>
<evidence type="ECO:0000313" key="10">
    <source>
        <dbReference type="Proteomes" id="UP001491310"/>
    </source>
</evidence>
<dbReference type="PROSITE" id="PS01306">
    <property type="entry name" value="UPF0054"/>
    <property type="match status" value="1"/>
</dbReference>
<keyword evidence="6" id="KW-0378">Hydrolase</keyword>
<comment type="cofactor">
    <cofactor evidence="1">
        <name>Zn(2+)</name>
        <dbReference type="ChEBI" id="CHEBI:29105"/>
    </cofactor>
</comment>
<proteinExistence type="inferred from homology"/>
<dbReference type="PROSITE" id="PS01228">
    <property type="entry name" value="COF_1"/>
    <property type="match status" value="1"/>
</dbReference>
<sequence length="499" mass="53341">MPPLLQQNRRGPRSRAHVLIDQLRRDGVLAVREALRYEACQEHESADKVGPAELSVVLCSDKHILQLNSEWRGKAEPTDVLSFCMDMDASDGYPVRLLGDLVISLDTADQQAQERGYDLLDECRVLLVHGLLHLLGYDHEIGVEEAMAMAAAERHILDTFGWKGEGLIAAAETSSATGMMSRSEADDAQSRLQSSSSNVEASTSYSEDSITSEALSPRKSRRNPEIKLVCIDMDGTLLNGHSKVLPSSVQALQAALKAGVRICLATGKARPAAIAAMQPVGLAGEGLVVSSKGPGIFLQGLAVHGKNGTLLPGEDLPDSIVQSAFEYSVENGVPLCGFLGDTCVTLRMTDELEDLHQTYYEPLARVASSVKEILAGPPVKKVLFMTDPAIVDGQLRPHWEAALEGRGAEVMQAVPTMLELVPRGVNKWVGLQALLADLDLPREAVMAIGDGGNDLHIVANAGLGIAMGNAVPEVKEAAAVIVANNDEDGVAEAIERFVL</sequence>
<dbReference type="Pfam" id="PF02130">
    <property type="entry name" value="YbeY"/>
    <property type="match status" value="1"/>
</dbReference>
<accession>A0ABR2YLJ3</accession>
<evidence type="ECO:0000313" key="9">
    <source>
        <dbReference type="EMBL" id="KAK9907757.1"/>
    </source>
</evidence>
<organism evidence="9 10">
    <name type="scientific">Coccomyxa subellipsoidea</name>
    <dbReference type="NCBI Taxonomy" id="248742"/>
    <lineage>
        <taxon>Eukaryota</taxon>
        <taxon>Viridiplantae</taxon>
        <taxon>Chlorophyta</taxon>
        <taxon>core chlorophytes</taxon>
        <taxon>Trebouxiophyceae</taxon>
        <taxon>Trebouxiophyceae incertae sedis</taxon>
        <taxon>Coccomyxaceae</taxon>
        <taxon>Coccomyxa</taxon>
    </lineage>
</organism>
<name>A0ABR2YLJ3_9CHLO</name>
<dbReference type="SFLD" id="SFLDS00003">
    <property type="entry name" value="Haloacid_Dehalogenase"/>
    <property type="match status" value="1"/>
</dbReference>
<dbReference type="HAMAP" id="MF_00009">
    <property type="entry name" value="Endoribonucl_YbeY"/>
    <property type="match status" value="1"/>
</dbReference>
<dbReference type="InterPro" id="IPR002036">
    <property type="entry name" value="YbeY"/>
</dbReference>
<evidence type="ECO:0000256" key="8">
    <source>
        <dbReference type="SAM" id="MobiDB-lite"/>
    </source>
</evidence>
<reference evidence="9 10" key="1">
    <citation type="journal article" date="2024" name="Nat. Commun.">
        <title>Phylogenomics reveals the evolutionary origins of lichenization in chlorophyte algae.</title>
        <authorList>
            <person name="Puginier C."/>
            <person name="Libourel C."/>
            <person name="Otte J."/>
            <person name="Skaloud P."/>
            <person name="Haon M."/>
            <person name="Grisel S."/>
            <person name="Petersen M."/>
            <person name="Berrin J.G."/>
            <person name="Delaux P.M."/>
            <person name="Dal Grande F."/>
            <person name="Keller J."/>
        </authorList>
    </citation>
    <scope>NUCLEOTIDE SEQUENCE [LARGE SCALE GENOMIC DNA]</scope>
    <source>
        <strain evidence="9 10">SAG 216-7</strain>
    </source>
</reference>
<dbReference type="Gene3D" id="3.40.50.1000">
    <property type="entry name" value="HAD superfamily/HAD-like"/>
    <property type="match status" value="1"/>
</dbReference>
<keyword evidence="5" id="KW-0255">Endonuclease</keyword>
<dbReference type="Pfam" id="PF08282">
    <property type="entry name" value="Hydrolase_3"/>
    <property type="match status" value="1"/>
</dbReference>
<keyword evidence="4" id="KW-0479">Metal-binding</keyword>
<keyword evidence="3" id="KW-0540">Nuclease</keyword>
<dbReference type="Gene3D" id="3.30.1240.10">
    <property type="match status" value="1"/>
</dbReference>
<dbReference type="PANTHER" id="PTHR46986:SF1">
    <property type="entry name" value="ENDORIBONUCLEASE YBEY, CHLOROPLASTIC"/>
    <property type="match status" value="1"/>
</dbReference>
<comment type="caution">
    <text evidence="9">The sequence shown here is derived from an EMBL/GenBank/DDBJ whole genome shotgun (WGS) entry which is preliminary data.</text>
</comment>
<dbReference type="InterPro" id="IPR036412">
    <property type="entry name" value="HAD-like_sf"/>
</dbReference>
<dbReference type="SFLD" id="SFLDG01140">
    <property type="entry name" value="C2.B:_Phosphomannomutase_and_P"/>
    <property type="match status" value="1"/>
</dbReference>
<evidence type="ECO:0000256" key="1">
    <source>
        <dbReference type="ARBA" id="ARBA00001947"/>
    </source>
</evidence>
<protein>
    <recommendedName>
        <fullName evidence="11">HAD-like protein</fullName>
    </recommendedName>
</protein>
<dbReference type="Proteomes" id="UP001491310">
    <property type="component" value="Unassembled WGS sequence"/>
</dbReference>
<evidence type="ECO:0000256" key="5">
    <source>
        <dbReference type="ARBA" id="ARBA00022759"/>
    </source>
</evidence>
<evidence type="ECO:0000256" key="4">
    <source>
        <dbReference type="ARBA" id="ARBA00022723"/>
    </source>
</evidence>
<evidence type="ECO:0000256" key="2">
    <source>
        <dbReference type="ARBA" id="ARBA00010875"/>
    </source>
</evidence>
<dbReference type="InterPro" id="IPR020549">
    <property type="entry name" value="YbeY_CS"/>
</dbReference>
<evidence type="ECO:0000256" key="3">
    <source>
        <dbReference type="ARBA" id="ARBA00022722"/>
    </source>
</evidence>
<feature type="region of interest" description="Disordered" evidence="8">
    <location>
        <begin position="178"/>
        <end position="218"/>
    </location>
</feature>
<evidence type="ECO:0008006" key="11">
    <source>
        <dbReference type="Google" id="ProtNLM"/>
    </source>
</evidence>